<dbReference type="Proteomes" id="UP001174136">
    <property type="component" value="Unassembled WGS sequence"/>
</dbReference>
<sequence>MNCDFAGNGKDISVVSPPAACLNGEPTCGIASSRTQQIEPGRKLETIPNPGISGSCINGKQVREGADHRHSDASPCEGARDRPRDAGRRPREASDVNLDDVKATSGSGSAGHRATPSGDNPVRVAPQHGTASTPMDTWLPVVLPAGTGEPCGVQAPPLPLPAGERWDEYSQHAKEGMLDLRSLLSDGQTHQADQRQEETGTEGEGVCWPRTGWHVCTGPGLADVVHCPLLPFPSMSYYPVFQHTEPLEVVWRVWEEVNESQTAAGEPVWTPSSSDADHQCALFHFTVMSYNILAQDLLEAHPQLYSHCPLEVLDWSSRCNLLQQEILKWMPDIMCLQEVQENHYTEQLHPFLAQIGYKCVYKRRTGTKTDGCATCYRGDRFSEVSASLLELLRPGTELLDRDNVAVVLLLRPIPTPGSLEDTATAPPICIANTHLLFNPRRGDVKLAQLAIVLAEIDATVKAFESRGQQCNVILCGDFNAVPYMSLYQFITSGQLYYHSLPAWMVSGLEDLSYKAHHYRYRLYAPLWPSSLGVTAGCQYTASQEKDKHSNKGGKLQYSHEFLHGLRFCPAACVRPVDLEFIPYVTDSTPDISGKNFLQAPSMGPTISHGLSLRSVYKHVLPGLGHPEVTTLHSEAGAAVDYIFYTPKGDRLTVRLLRWIASQWSLELTGYLSLLSEEVLWSMKGLPNEHFASDHLSLLAKFQLDLSAAL</sequence>
<dbReference type="GO" id="GO:0000175">
    <property type="term" value="F:3'-5'-RNA exonuclease activity"/>
    <property type="evidence" value="ECO:0007669"/>
    <property type="project" value="TreeGrafter"/>
</dbReference>
<evidence type="ECO:0000256" key="1">
    <source>
        <dbReference type="SAM" id="MobiDB-lite"/>
    </source>
</evidence>
<dbReference type="EMBL" id="JAOPHQ010003622">
    <property type="protein sequence ID" value="KAK0142471.1"/>
    <property type="molecule type" value="Genomic_DNA"/>
</dbReference>
<dbReference type="PANTHER" id="PTHR12121:SF28">
    <property type="entry name" value="PROTEIN ANGEL HOMOLOG 1"/>
    <property type="match status" value="1"/>
</dbReference>
<feature type="region of interest" description="Disordered" evidence="1">
    <location>
        <begin position="32"/>
        <end position="135"/>
    </location>
</feature>
<dbReference type="InterPro" id="IPR050410">
    <property type="entry name" value="CCR4/nocturin_mRNA_transcr"/>
</dbReference>
<dbReference type="InterPro" id="IPR005135">
    <property type="entry name" value="Endo/exonuclease/phosphatase"/>
</dbReference>
<dbReference type="PANTHER" id="PTHR12121">
    <property type="entry name" value="CARBON CATABOLITE REPRESSOR PROTEIN 4"/>
    <property type="match status" value="1"/>
</dbReference>
<dbReference type="Pfam" id="PF03372">
    <property type="entry name" value="Exo_endo_phos"/>
    <property type="match status" value="1"/>
</dbReference>
<evidence type="ECO:0000259" key="2">
    <source>
        <dbReference type="Pfam" id="PF03372"/>
    </source>
</evidence>
<gene>
    <name evidence="3" type="primary">Angel1</name>
    <name evidence="3" type="ORF">N1851_019604</name>
</gene>
<protein>
    <submittedName>
        <fullName evidence="3">Protein angel 1</fullName>
    </submittedName>
</protein>
<proteinExistence type="predicted"/>
<accession>A0AA47NXI4</accession>
<dbReference type="InterPro" id="IPR036691">
    <property type="entry name" value="Endo/exonu/phosph_ase_sf"/>
</dbReference>
<organism evidence="3 4">
    <name type="scientific">Merluccius polli</name>
    <name type="common">Benguela hake</name>
    <name type="synonym">Merluccius cadenati</name>
    <dbReference type="NCBI Taxonomy" id="89951"/>
    <lineage>
        <taxon>Eukaryota</taxon>
        <taxon>Metazoa</taxon>
        <taxon>Chordata</taxon>
        <taxon>Craniata</taxon>
        <taxon>Vertebrata</taxon>
        <taxon>Euteleostomi</taxon>
        <taxon>Actinopterygii</taxon>
        <taxon>Neopterygii</taxon>
        <taxon>Teleostei</taxon>
        <taxon>Neoteleostei</taxon>
        <taxon>Acanthomorphata</taxon>
        <taxon>Zeiogadaria</taxon>
        <taxon>Gadariae</taxon>
        <taxon>Gadiformes</taxon>
        <taxon>Gadoidei</taxon>
        <taxon>Merlucciidae</taxon>
        <taxon>Merluccius</taxon>
    </lineage>
</organism>
<feature type="domain" description="Endonuclease/exonuclease/phosphatase" evidence="2">
    <location>
        <begin position="288"/>
        <end position="652"/>
    </location>
</feature>
<evidence type="ECO:0000313" key="4">
    <source>
        <dbReference type="Proteomes" id="UP001174136"/>
    </source>
</evidence>
<feature type="compositionally biased region" description="Basic and acidic residues" evidence="1">
    <location>
        <begin position="61"/>
        <end position="102"/>
    </location>
</feature>
<reference evidence="3" key="1">
    <citation type="journal article" date="2023" name="Front. Mar. Sci.">
        <title>A new Merluccius polli reference genome to investigate the effects of global change in West African waters.</title>
        <authorList>
            <person name="Mateo J.L."/>
            <person name="Blanco-Fernandez C."/>
            <person name="Garcia-Vazquez E."/>
            <person name="Machado-Schiaffino G."/>
        </authorList>
    </citation>
    <scope>NUCLEOTIDE SEQUENCE</scope>
    <source>
        <strain evidence="3">C29</strain>
        <tissue evidence="3">Fin</tissue>
    </source>
</reference>
<dbReference type="SUPFAM" id="SSF56219">
    <property type="entry name" value="DNase I-like"/>
    <property type="match status" value="1"/>
</dbReference>
<keyword evidence="4" id="KW-1185">Reference proteome</keyword>
<comment type="caution">
    <text evidence="3">The sequence shown here is derived from an EMBL/GenBank/DDBJ whole genome shotgun (WGS) entry which is preliminary data.</text>
</comment>
<dbReference type="Gene3D" id="3.60.10.10">
    <property type="entry name" value="Endonuclease/exonuclease/phosphatase"/>
    <property type="match status" value="1"/>
</dbReference>
<name>A0AA47NXI4_MERPO</name>
<dbReference type="AlphaFoldDB" id="A0AA47NXI4"/>
<evidence type="ECO:0000313" key="3">
    <source>
        <dbReference type="EMBL" id="KAK0142471.1"/>
    </source>
</evidence>